<evidence type="ECO:0000256" key="2">
    <source>
        <dbReference type="ARBA" id="ARBA00022475"/>
    </source>
</evidence>
<dbReference type="Pfam" id="PF00069">
    <property type="entry name" value="Pkinase"/>
    <property type="match status" value="1"/>
</dbReference>
<evidence type="ECO:0000259" key="13">
    <source>
        <dbReference type="PROSITE" id="PS50011"/>
    </source>
</evidence>
<dbReference type="Proteomes" id="UP001396334">
    <property type="component" value="Unassembled WGS sequence"/>
</dbReference>
<dbReference type="SMART" id="SM00220">
    <property type="entry name" value="S_TKc"/>
    <property type="match status" value="1"/>
</dbReference>
<keyword evidence="2" id="KW-1003">Cell membrane</keyword>
<accession>A0ABR2N9E5</accession>
<evidence type="ECO:0000256" key="10">
    <source>
        <dbReference type="PROSITE-ProRule" id="PRU10141"/>
    </source>
</evidence>
<dbReference type="PROSITE" id="PS50011">
    <property type="entry name" value="PROTEIN_KINASE_DOM"/>
    <property type="match status" value="1"/>
</dbReference>
<keyword evidence="7 10" id="KW-0067">ATP-binding</keyword>
<keyword evidence="15" id="KW-1185">Reference proteome</keyword>
<organism evidence="14 15">
    <name type="scientific">Hibiscus sabdariffa</name>
    <name type="common">roselle</name>
    <dbReference type="NCBI Taxonomy" id="183260"/>
    <lineage>
        <taxon>Eukaryota</taxon>
        <taxon>Viridiplantae</taxon>
        <taxon>Streptophyta</taxon>
        <taxon>Embryophyta</taxon>
        <taxon>Tracheophyta</taxon>
        <taxon>Spermatophyta</taxon>
        <taxon>Magnoliopsida</taxon>
        <taxon>eudicotyledons</taxon>
        <taxon>Gunneridae</taxon>
        <taxon>Pentapetalae</taxon>
        <taxon>rosids</taxon>
        <taxon>malvids</taxon>
        <taxon>Malvales</taxon>
        <taxon>Malvaceae</taxon>
        <taxon>Malvoideae</taxon>
        <taxon>Hibiscus</taxon>
    </lineage>
</organism>
<evidence type="ECO:0000256" key="5">
    <source>
        <dbReference type="ARBA" id="ARBA00022741"/>
    </source>
</evidence>
<evidence type="ECO:0000256" key="3">
    <source>
        <dbReference type="ARBA" id="ARBA00022527"/>
    </source>
</evidence>
<evidence type="ECO:0000313" key="14">
    <source>
        <dbReference type="EMBL" id="KAK8972771.1"/>
    </source>
</evidence>
<keyword evidence="3 11" id="KW-0723">Serine/threonine-protein kinase</keyword>
<feature type="region of interest" description="Disordered" evidence="12">
    <location>
        <begin position="312"/>
        <end position="380"/>
    </location>
</feature>
<evidence type="ECO:0000256" key="7">
    <source>
        <dbReference type="ARBA" id="ARBA00022840"/>
    </source>
</evidence>
<keyword evidence="4" id="KW-0808">Transferase</keyword>
<dbReference type="PANTHER" id="PTHR47985:SF4">
    <property type="entry name" value="SERINE_THREONINE-PROTEIN KINASE PBL27"/>
    <property type="match status" value="1"/>
</dbReference>
<dbReference type="EMBL" id="JBBPBN010000203">
    <property type="protein sequence ID" value="KAK8972771.1"/>
    <property type="molecule type" value="Genomic_DNA"/>
</dbReference>
<dbReference type="InterPro" id="IPR017441">
    <property type="entry name" value="Protein_kinase_ATP_BS"/>
</dbReference>
<evidence type="ECO:0000256" key="4">
    <source>
        <dbReference type="ARBA" id="ARBA00022679"/>
    </source>
</evidence>
<feature type="binding site" evidence="10">
    <location>
        <position position="119"/>
    </location>
    <ligand>
        <name>ATP</name>
        <dbReference type="ChEBI" id="CHEBI:30616"/>
    </ligand>
</feature>
<evidence type="ECO:0000256" key="1">
    <source>
        <dbReference type="ARBA" id="ARBA00004193"/>
    </source>
</evidence>
<dbReference type="PROSITE" id="PS00107">
    <property type="entry name" value="PROTEIN_KINASE_ATP"/>
    <property type="match status" value="1"/>
</dbReference>
<dbReference type="Gene3D" id="1.10.510.10">
    <property type="entry name" value="Transferase(Phosphotransferase) domain 1"/>
    <property type="match status" value="1"/>
</dbReference>
<proteinExistence type="inferred from homology"/>
<comment type="similarity">
    <text evidence="11">Belongs to the protein kinase superfamily.</text>
</comment>
<feature type="region of interest" description="Disordered" evidence="12">
    <location>
        <begin position="1"/>
        <end position="71"/>
    </location>
</feature>
<evidence type="ECO:0000256" key="11">
    <source>
        <dbReference type="RuleBase" id="RU000304"/>
    </source>
</evidence>
<keyword evidence="8" id="KW-0472">Membrane</keyword>
<feature type="compositionally biased region" description="Polar residues" evidence="12">
    <location>
        <begin position="318"/>
        <end position="335"/>
    </location>
</feature>
<keyword evidence="5 10" id="KW-0547">Nucleotide-binding</keyword>
<dbReference type="InterPro" id="IPR000719">
    <property type="entry name" value="Prot_kinase_dom"/>
</dbReference>
<name>A0ABR2N9E5_9ROSI</name>
<protein>
    <recommendedName>
        <fullName evidence="13">Protein kinase domain-containing protein</fullName>
    </recommendedName>
</protein>
<evidence type="ECO:0000256" key="12">
    <source>
        <dbReference type="SAM" id="MobiDB-lite"/>
    </source>
</evidence>
<dbReference type="Gene3D" id="3.30.200.20">
    <property type="entry name" value="Phosphorylase Kinase, domain 1"/>
    <property type="match status" value="1"/>
</dbReference>
<dbReference type="InterPro" id="IPR008271">
    <property type="entry name" value="Ser/Thr_kinase_AS"/>
</dbReference>
<evidence type="ECO:0000256" key="6">
    <source>
        <dbReference type="ARBA" id="ARBA00022777"/>
    </source>
</evidence>
<comment type="subcellular location">
    <subcellularLocation>
        <location evidence="1">Cell membrane</location>
        <topology evidence="1">Lipid-anchor</topology>
    </subcellularLocation>
</comment>
<evidence type="ECO:0000313" key="15">
    <source>
        <dbReference type="Proteomes" id="UP001396334"/>
    </source>
</evidence>
<sequence>MGGCFSCFGSSNKAGNNGGTTVKELQKKDSAKDGSVGKIQHVNRVNSDKSKSQSASAPKKEPAIPKDGPTTNIAAQTFTFRELAAATNNFKPECLLGEGGFGRVYKGRLESTGQVVAVKQLDRNGSLEDHLHDLPPDKEPLDWNTRMKIAAGAAKGLEYLHDQANPPVIYRDLKSSNILLGEGYHPKLSDFGLAKLGPVGDKTHVSTRVMGTYGYCAPEYAMTGQLTLKSDVYSFGVVFLELITGRKAIDNTRSHGEHNLVAWARPLFKDRRKFPKMADPLLQGRYPMRGLYQALAVAAMCLQEQAATRPLIDGLDSSDGSPSTHRNSPDYQTRNHPGKLKMEAELGRNETGGGSGREWGFERHRGSPLNTIRTRESPRNVDLHRERAVAEAKVWGENLREKKRVNAIGSFDGTND</sequence>
<evidence type="ECO:0000256" key="8">
    <source>
        <dbReference type="ARBA" id="ARBA00023136"/>
    </source>
</evidence>
<keyword evidence="9" id="KW-0449">Lipoprotein</keyword>
<keyword evidence="6" id="KW-0418">Kinase</keyword>
<dbReference type="PANTHER" id="PTHR47985">
    <property type="entry name" value="OS07G0668900 PROTEIN"/>
    <property type="match status" value="1"/>
</dbReference>
<feature type="domain" description="Protein kinase" evidence="13">
    <location>
        <begin position="25"/>
        <end position="324"/>
    </location>
</feature>
<dbReference type="SUPFAM" id="SSF56112">
    <property type="entry name" value="Protein kinase-like (PK-like)"/>
    <property type="match status" value="1"/>
</dbReference>
<evidence type="ECO:0000256" key="9">
    <source>
        <dbReference type="ARBA" id="ARBA00023288"/>
    </source>
</evidence>
<reference evidence="14 15" key="1">
    <citation type="journal article" date="2024" name="G3 (Bethesda)">
        <title>Genome assembly of Hibiscus sabdariffa L. provides insights into metabolisms of medicinal natural products.</title>
        <authorList>
            <person name="Kim T."/>
        </authorList>
    </citation>
    <scope>NUCLEOTIDE SEQUENCE [LARGE SCALE GENOMIC DNA]</scope>
    <source>
        <strain evidence="14">TK-2024</strain>
        <tissue evidence="14">Old leaves</tissue>
    </source>
</reference>
<dbReference type="PROSITE" id="PS00108">
    <property type="entry name" value="PROTEIN_KINASE_ST"/>
    <property type="match status" value="1"/>
</dbReference>
<gene>
    <name evidence="14" type="ORF">V6N11_019906</name>
</gene>
<comment type="caution">
    <text evidence="14">The sequence shown here is derived from an EMBL/GenBank/DDBJ whole genome shotgun (WGS) entry which is preliminary data.</text>
</comment>
<dbReference type="InterPro" id="IPR011009">
    <property type="entry name" value="Kinase-like_dom_sf"/>
</dbReference>